<dbReference type="GO" id="GO:0008061">
    <property type="term" value="F:chitin binding"/>
    <property type="evidence" value="ECO:0007669"/>
    <property type="project" value="InterPro"/>
</dbReference>
<dbReference type="Pfam" id="PF00704">
    <property type="entry name" value="Glyco_hydro_18"/>
    <property type="match status" value="1"/>
</dbReference>
<dbReference type="PANTHER" id="PTHR46066">
    <property type="entry name" value="CHITINASE DOMAIN-CONTAINING PROTEIN 1 FAMILY MEMBER"/>
    <property type="match status" value="1"/>
</dbReference>
<dbReference type="OrthoDB" id="9775889at2"/>
<dbReference type="InterPro" id="IPR018392">
    <property type="entry name" value="LysM"/>
</dbReference>
<feature type="domain" description="GH18" evidence="6">
    <location>
        <begin position="88"/>
        <end position="412"/>
    </location>
</feature>
<dbReference type="PROSITE" id="PS51910">
    <property type="entry name" value="GH18_2"/>
    <property type="match status" value="1"/>
</dbReference>
<evidence type="ECO:0000256" key="2">
    <source>
        <dbReference type="SAM" id="Phobius"/>
    </source>
</evidence>
<dbReference type="PROSITE" id="PS50943">
    <property type="entry name" value="HTH_CROC1"/>
    <property type="match status" value="1"/>
</dbReference>
<dbReference type="SMART" id="SM00636">
    <property type="entry name" value="Glyco_18"/>
    <property type="match status" value="1"/>
</dbReference>
<keyword evidence="8" id="KW-1185">Reference proteome</keyword>
<dbReference type="InterPro" id="IPR011583">
    <property type="entry name" value="Chitinase_II/V-like_cat"/>
</dbReference>
<dbReference type="Pfam" id="PF01476">
    <property type="entry name" value="LysM"/>
    <property type="match status" value="2"/>
</dbReference>
<dbReference type="InterPro" id="IPR001387">
    <property type="entry name" value="Cro/C1-type_HTH"/>
</dbReference>
<dbReference type="GO" id="GO:0005975">
    <property type="term" value="P:carbohydrate metabolic process"/>
    <property type="evidence" value="ECO:0007669"/>
    <property type="project" value="InterPro"/>
</dbReference>
<dbReference type="PROSITE" id="PS51782">
    <property type="entry name" value="LYSM"/>
    <property type="match status" value="2"/>
</dbReference>
<dbReference type="InterPro" id="IPR029070">
    <property type="entry name" value="Chitinase_insertion_sf"/>
</dbReference>
<keyword evidence="2" id="KW-1133">Transmembrane helix</keyword>
<dbReference type="InterPro" id="IPR001119">
    <property type="entry name" value="SLH_dom"/>
</dbReference>
<evidence type="ECO:0000313" key="8">
    <source>
        <dbReference type="Proteomes" id="UP000219252"/>
    </source>
</evidence>
<dbReference type="Proteomes" id="UP000219252">
    <property type="component" value="Unassembled WGS sequence"/>
</dbReference>
<dbReference type="Gene3D" id="3.10.50.10">
    <property type="match status" value="1"/>
</dbReference>
<keyword evidence="2" id="KW-0472">Membrane</keyword>
<keyword evidence="1" id="KW-0326">Glycosidase</keyword>
<evidence type="ECO:0000259" key="5">
    <source>
        <dbReference type="PROSITE" id="PS51782"/>
    </source>
</evidence>
<dbReference type="Pfam" id="PF00395">
    <property type="entry name" value="SLH"/>
    <property type="match status" value="1"/>
</dbReference>
<dbReference type="PANTHER" id="PTHR46066:SF2">
    <property type="entry name" value="CHITINASE DOMAIN-CONTAINING PROTEIN 1"/>
    <property type="match status" value="1"/>
</dbReference>
<dbReference type="InterPro" id="IPR001223">
    <property type="entry name" value="Glyco_hydro18_cat"/>
</dbReference>
<proteinExistence type="predicted"/>
<organism evidence="7 8">
    <name type="scientific">Ureibacillus acetophenoni</name>
    <dbReference type="NCBI Taxonomy" id="614649"/>
    <lineage>
        <taxon>Bacteria</taxon>
        <taxon>Bacillati</taxon>
        <taxon>Bacillota</taxon>
        <taxon>Bacilli</taxon>
        <taxon>Bacillales</taxon>
        <taxon>Caryophanaceae</taxon>
        <taxon>Ureibacillus</taxon>
    </lineage>
</organism>
<reference evidence="8" key="1">
    <citation type="submission" date="2017-08" db="EMBL/GenBank/DDBJ databases">
        <authorList>
            <person name="Varghese N."/>
            <person name="Submissions S."/>
        </authorList>
    </citation>
    <scope>NUCLEOTIDE SEQUENCE [LARGE SCALE GENOMIC DNA]</scope>
    <source>
        <strain evidence="8">JC23</strain>
    </source>
</reference>
<protein>
    <submittedName>
        <fullName evidence="7">Spore germination protein YaaH</fullName>
    </submittedName>
</protein>
<feature type="transmembrane region" description="Helical" evidence="2">
    <location>
        <begin position="58"/>
        <end position="77"/>
    </location>
</feature>
<dbReference type="RefSeq" id="WP_097149552.1">
    <property type="nucleotide sequence ID" value="NZ_OBQC01000006.1"/>
</dbReference>
<sequence>MTYQFEKVELKTENGEVQIVLHIATPNNEEFGSEFNFKKDNTLENEAKGFVKKYFPKIKVATIVIVTGAVILTTIPLQRAKAHEINFNMSYLYFGNTQSYISQIDKTQGNLNLVSPSYFDINADGSLKITKQFDPVFVNAMHDRGIKVVPFLSNHWDRTVGRAALANREQISTQIADFIIKNNLDGVQVDIENTTEIDREEYTDLVRLLREKIPEGKEVSVAVAPNPSGATRGWQGTYDYNKLAQYASYLMIMAYDESYEGSPEGPVASYPFVEGSIQYALSQGVPAEKIVLGVPFYGRLWKVGGTKSEMGLGISNKRVDELLSRYGGTIDFDERSKTPRATITIREGDPKTTIAGKTLTAGTYHIWYENDASLEAKFDLLHKYNLKGTGSWSLGQEDPDMWKSYRSWLEHEDIEYAKTYTVKSGDTLWKIATANKLTVSKLKEINNLKSDEIKAGQVLYISEPPPTNEQPTIVIPPAIPPQQPNGDTYTVKSGDTLWKIANAFSLSVNELKELNGLTSDEIYIGQVLKVKKTITEPAVYYNPFTDISHLNIQVQNEILNLVDKNIIKGTSATTFSPNQSITRGQVVLMLGRMIVNSGTATVPANWESTQYFRDVPIQTKDRELLKYAAVVNSTNVFLGGTDGALDPSSLITRENMALVLDRATKAINGESLIEIAGGKVGKITDLNEARKDTREAIRALSALGITVNEQYFPKDDVKRSQFASFLTRTMKYLEL</sequence>
<dbReference type="InterPro" id="IPR017853">
    <property type="entry name" value="GH"/>
</dbReference>
<dbReference type="EMBL" id="OBQC01000006">
    <property type="protein sequence ID" value="SOC39883.1"/>
    <property type="molecule type" value="Genomic_DNA"/>
</dbReference>
<accession>A0A285UDP9</accession>
<dbReference type="SUPFAM" id="SSF54106">
    <property type="entry name" value="LysM domain"/>
    <property type="match status" value="2"/>
</dbReference>
<feature type="domain" description="LysM" evidence="5">
    <location>
        <begin position="487"/>
        <end position="530"/>
    </location>
</feature>
<feature type="domain" description="LysM" evidence="5">
    <location>
        <begin position="418"/>
        <end position="461"/>
    </location>
</feature>
<dbReference type="InterPro" id="IPR036779">
    <property type="entry name" value="LysM_dom_sf"/>
</dbReference>
<evidence type="ECO:0000259" key="3">
    <source>
        <dbReference type="PROSITE" id="PS50943"/>
    </source>
</evidence>
<evidence type="ECO:0000256" key="1">
    <source>
        <dbReference type="ARBA" id="ARBA00023295"/>
    </source>
</evidence>
<dbReference type="SUPFAM" id="SSF51445">
    <property type="entry name" value="(Trans)glycosidases"/>
    <property type="match status" value="1"/>
</dbReference>
<evidence type="ECO:0000259" key="4">
    <source>
        <dbReference type="PROSITE" id="PS51272"/>
    </source>
</evidence>
<dbReference type="SMART" id="SM00257">
    <property type="entry name" value="LysM"/>
    <property type="match status" value="2"/>
</dbReference>
<name>A0A285UDP9_9BACL</name>
<gene>
    <name evidence="7" type="ORF">SAMN05877842_106169</name>
</gene>
<dbReference type="AlphaFoldDB" id="A0A285UDP9"/>
<dbReference type="PROSITE" id="PS51272">
    <property type="entry name" value="SLH"/>
    <property type="match status" value="1"/>
</dbReference>
<keyword evidence="1" id="KW-0378">Hydrolase</keyword>
<evidence type="ECO:0000259" key="6">
    <source>
        <dbReference type="PROSITE" id="PS51910"/>
    </source>
</evidence>
<dbReference type="Gene3D" id="3.20.20.80">
    <property type="entry name" value="Glycosidases"/>
    <property type="match status" value="1"/>
</dbReference>
<feature type="domain" description="HTH cro/C1-type" evidence="3">
    <location>
        <begin position="493"/>
        <end position="511"/>
    </location>
</feature>
<dbReference type="GO" id="GO:0016798">
    <property type="term" value="F:hydrolase activity, acting on glycosyl bonds"/>
    <property type="evidence" value="ECO:0007669"/>
    <property type="project" value="UniProtKB-KW"/>
</dbReference>
<dbReference type="Gene3D" id="3.10.350.10">
    <property type="entry name" value="LysM domain"/>
    <property type="match status" value="2"/>
</dbReference>
<feature type="domain" description="SLH" evidence="4">
    <location>
        <begin position="541"/>
        <end position="604"/>
    </location>
</feature>
<keyword evidence="2" id="KW-0812">Transmembrane</keyword>
<dbReference type="CDD" id="cd00118">
    <property type="entry name" value="LysM"/>
    <property type="match status" value="2"/>
</dbReference>
<evidence type="ECO:0000313" key="7">
    <source>
        <dbReference type="EMBL" id="SOC39883.1"/>
    </source>
</evidence>